<evidence type="ECO:0000313" key="1">
    <source>
        <dbReference type="EMBL" id="TFK84225.1"/>
    </source>
</evidence>
<sequence>MYPCSYPFQRLFPDIAQDVAILIAAYVDIEGLLKLRALCRSGDQFLAAELYSRSRTMFRGIIGDYEAFVRELHLTCALVGHEAALHIFYPALGSPDEIHLLAPKRLFFHLIAYLVHREQFSLAVPDGSTTARSRYVILSKGGRTVRVVQSQSPSPLQPIVQNWQTALFAYIAPTQFCNPYSPLTSNMQALFHPGIFARSTDLPASTWAQMAIWKKAGWRFSGRKRDSRPGAQGTLCGGTPSPTCAAARRFFGDSHCLSGPTRSLADERVLAMPYDALQEWNVVWWRGGRRCSEECHSGAVEVEPGYRVCSRVLLRV</sequence>
<keyword evidence="2" id="KW-1185">Reference proteome</keyword>
<accession>A0A5C3P3J4</accession>
<dbReference type="Proteomes" id="UP000308197">
    <property type="component" value="Unassembled WGS sequence"/>
</dbReference>
<dbReference type="InParanoid" id="A0A5C3P3J4"/>
<name>A0A5C3P3J4_9APHY</name>
<reference evidence="1 2" key="1">
    <citation type="journal article" date="2019" name="Nat. Ecol. Evol.">
        <title>Megaphylogeny resolves global patterns of mushroom evolution.</title>
        <authorList>
            <person name="Varga T."/>
            <person name="Krizsan K."/>
            <person name="Foldi C."/>
            <person name="Dima B."/>
            <person name="Sanchez-Garcia M."/>
            <person name="Sanchez-Ramirez S."/>
            <person name="Szollosi G.J."/>
            <person name="Szarkandi J.G."/>
            <person name="Papp V."/>
            <person name="Albert L."/>
            <person name="Andreopoulos W."/>
            <person name="Angelini C."/>
            <person name="Antonin V."/>
            <person name="Barry K.W."/>
            <person name="Bougher N.L."/>
            <person name="Buchanan P."/>
            <person name="Buyck B."/>
            <person name="Bense V."/>
            <person name="Catcheside P."/>
            <person name="Chovatia M."/>
            <person name="Cooper J."/>
            <person name="Damon W."/>
            <person name="Desjardin D."/>
            <person name="Finy P."/>
            <person name="Geml J."/>
            <person name="Haridas S."/>
            <person name="Hughes K."/>
            <person name="Justo A."/>
            <person name="Karasinski D."/>
            <person name="Kautmanova I."/>
            <person name="Kiss B."/>
            <person name="Kocsube S."/>
            <person name="Kotiranta H."/>
            <person name="LaButti K.M."/>
            <person name="Lechner B.E."/>
            <person name="Liimatainen K."/>
            <person name="Lipzen A."/>
            <person name="Lukacs Z."/>
            <person name="Mihaltcheva S."/>
            <person name="Morgado L.N."/>
            <person name="Niskanen T."/>
            <person name="Noordeloos M.E."/>
            <person name="Ohm R.A."/>
            <person name="Ortiz-Santana B."/>
            <person name="Ovrebo C."/>
            <person name="Racz N."/>
            <person name="Riley R."/>
            <person name="Savchenko A."/>
            <person name="Shiryaev A."/>
            <person name="Soop K."/>
            <person name="Spirin V."/>
            <person name="Szebenyi C."/>
            <person name="Tomsovsky M."/>
            <person name="Tulloss R.E."/>
            <person name="Uehling J."/>
            <person name="Grigoriev I.V."/>
            <person name="Vagvolgyi C."/>
            <person name="Papp T."/>
            <person name="Martin F.M."/>
            <person name="Miettinen O."/>
            <person name="Hibbett D.S."/>
            <person name="Nagy L.G."/>
        </authorList>
    </citation>
    <scope>NUCLEOTIDE SEQUENCE [LARGE SCALE GENOMIC DNA]</scope>
    <source>
        <strain evidence="1 2">HHB13444</strain>
    </source>
</reference>
<dbReference type="AlphaFoldDB" id="A0A5C3P3J4"/>
<protein>
    <submittedName>
        <fullName evidence="1">Uncharacterized protein</fullName>
    </submittedName>
</protein>
<proteinExistence type="predicted"/>
<organism evidence="1 2">
    <name type="scientific">Polyporus arcularius HHB13444</name>
    <dbReference type="NCBI Taxonomy" id="1314778"/>
    <lineage>
        <taxon>Eukaryota</taxon>
        <taxon>Fungi</taxon>
        <taxon>Dikarya</taxon>
        <taxon>Basidiomycota</taxon>
        <taxon>Agaricomycotina</taxon>
        <taxon>Agaricomycetes</taxon>
        <taxon>Polyporales</taxon>
        <taxon>Polyporaceae</taxon>
        <taxon>Polyporus</taxon>
    </lineage>
</organism>
<dbReference type="EMBL" id="ML211332">
    <property type="protein sequence ID" value="TFK84225.1"/>
    <property type="molecule type" value="Genomic_DNA"/>
</dbReference>
<gene>
    <name evidence="1" type="ORF">K466DRAFT_496981</name>
</gene>
<evidence type="ECO:0000313" key="2">
    <source>
        <dbReference type="Proteomes" id="UP000308197"/>
    </source>
</evidence>